<keyword evidence="1" id="KW-0472">Membrane</keyword>
<accession>A0A7R9B5H7</accession>
<protein>
    <submittedName>
        <fullName evidence="2">Uncharacterized protein</fullName>
    </submittedName>
</protein>
<name>A0A7R9B5H7_TIMSH</name>
<evidence type="ECO:0000313" key="2">
    <source>
        <dbReference type="EMBL" id="CAD7265423.1"/>
    </source>
</evidence>
<proteinExistence type="predicted"/>
<dbReference type="EMBL" id="OC005490">
    <property type="protein sequence ID" value="CAD7265423.1"/>
    <property type="molecule type" value="Genomic_DNA"/>
</dbReference>
<keyword evidence="1" id="KW-1133">Transmembrane helix</keyword>
<organism evidence="2">
    <name type="scientific">Timema shepardi</name>
    <name type="common">Walking stick</name>
    <dbReference type="NCBI Taxonomy" id="629360"/>
    <lineage>
        <taxon>Eukaryota</taxon>
        <taxon>Metazoa</taxon>
        <taxon>Ecdysozoa</taxon>
        <taxon>Arthropoda</taxon>
        <taxon>Hexapoda</taxon>
        <taxon>Insecta</taxon>
        <taxon>Pterygota</taxon>
        <taxon>Neoptera</taxon>
        <taxon>Polyneoptera</taxon>
        <taxon>Phasmatodea</taxon>
        <taxon>Timematodea</taxon>
        <taxon>Timematoidea</taxon>
        <taxon>Timematidae</taxon>
        <taxon>Timema</taxon>
    </lineage>
</organism>
<sequence length="588" mass="64528">MRNAVKSTMYLNSVIVGGVTGLFYLFAGSLINALGRKRLLSLQVDIILVVTLPNLRLWVLMMTYCIITNPLTPNQLARPCFKLVGSGSVQYSVSRLHLTWFPLRFKPSISYSDPGVHQLVYVSAASSGLYRRKTARLQWPWLPLAPLSFHPSCWWELSPSFPVCGFLALKGASSLLPLERAAATKTPTFGLVVDHLPPSTSSFLTGGAFSPRERKLSTPPAKTGCTSLPLTVDPPTFATNFFLLRTGCFPGPGFFNASSGGLFPIPTLTPFFIFTTGCIWTTASYSKTDKSSSDKDYYYVIEFLLTLVVEHSTFIGDILSEHRCIHKTVQPFFTMTLDCCHDRCKMCGIYGISCGAASIASTMLINCGSMAWWCGIHRQYSAQELWIYGVVVLHPSPVLCSLIVDLWRGGAASITSTLLINCGSMAWWCGILSQNILGRSKSRAGFNSCTACKWKRNSNWSCTVLHAGVCDSSPHTVQNCLFHCNVPVTSWPSQMQSEQFPPGDDSVAQMSLDRKTCSIRTSSRIIGFMISGLCGISIYWSRNTNVTIAVIATFLAASSVCGKALISVVVDLFPTSLRYFENGFNNVV</sequence>
<feature type="transmembrane region" description="Helical" evidence="1">
    <location>
        <begin position="410"/>
        <end position="433"/>
    </location>
</feature>
<feature type="transmembrane region" description="Helical" evidence="1">
    <location>
        <begin position="12"/>
        <end position="34"/>
    </location>
</feature>
<feature type="transmembrane region" description="Helical" evidence="1">
    <location>
        <begin position="546"/>
        <end position="570"/>
    </location>
</feature>
<keyword evidence="1" id="KW-0812">Transmembrane</keyword>
<gene>
    <name evidence="2" type="ORF">TSIB3V08_LOCUS9463</name>
</gene>
<feature type="transmembrane region" description="Helical" evidence="1">
    <location>
        <begin position="385"/>
        <end position="404"/>
    </location>
</feature>
<evidence type="ECO:0000256" key="1">
    <source>
        <dbReference type="SAM" id="Phobius"/>
    </source>
</evidence>
<dbReference type="AlphaFoldDB" id="A0A7R9B5H7"/>
<reference evidence="2" key="1">
    <citation type="submission" date="2020-11" db="EMBL/GenBank/DDBJ databases">
        <authorList>
            <person name="Tran Van P."/>
        </authorList>
    </citation>
    <scope>NUCLEOTIDE SEQUENCE</scope>
</reference>
<feature type="transmembrane region" description="Helical" evidence="1">
    <location>
        <begin position="46"/>
        <end position="64"/>
    </location>
</feature>